<accession>A0A0A8ZEC5</accession>
<dbReference type="AlphaFoldDB" id="A0A0A8ZEC5"/>
<reference evidence="2" key="2">
    <citation type="journal article" date="2015" name="Data Brief">
        <title>Shoot transcriptome of the giant reed, Arundo donax.</title>
        <authorList>
            <person name="Barrero R.A."/>
            <person name="Guerrero F.D."/>
            <person name="Moolhuijzen P."/>
            <person name="Goolsby J.A."/>
            <person name="Tidwell J."/>
            <person name="Bellgard S.E."/>
            <person name="Bellgard M.I."/>
        </authorList>
    </citation>
    <scope>NUCLEOTIDE SEQUENCE</scope>
    <source>
        <tissue evidence="2">Shoot tissue taken approximately 20 cm above the soil surface</tissue>
    </source>
</reference>
<name>A0A0A8ZEC5_ARUDO</name>
<organism evidence="2">
    <name type="scientific">Arundo donax</name>
    <name type="common">Giant reed</name>
    <name type="synonym">Donax arundinaceus</name>
    <dbReference type="NCBI Taxonomy" id="35708"/>
    <lineage>
        <taxon>Eukaryota</taxon>
        <taxon>Viridiplantae</taxon>
        <taxon>Streptophyta</taxon>
        <taxon>Embryophyta</taxon>
        <taxon>Tracheophyta</taxon>
        <taxon>Spermatophyta</taxon>
        <taxon>Magnoliopsida</taxon>
        <taxon>Liliopsida</taxon>
        <taxon>Poales</taxon>
        <taxon>Poaceae</taxon>
        <taxon>PACMAD clade</taxon>
        <taxon>Arundinoideae</taxon>
        <taxon>Arundineae</taxon>
        <taxon>Arundo</taxon>
    </lineage>
</organism>
<sequence>MAAVMLHGEGLPVANRGRGAARRDSIAPAALKGGQE</sequence>
<evidence type="ECO:0000313" key="2">
    <source>
        <dbReference type="EMBL" id="JAD33227.1"/>
    </source>
</evidence>
<feature type="region of interest" description="Disordered" evidence="1">
    <location>
        <begin position="1"/>
        <end position="36"/>
    </location>
</feature>
<proteinExistence type="predicted"/>
<protein>
    <submittedName>
        <fullName evidence="2">Uncharacterized protein</fullName>
    </submittedName>
</protein>
<dbReference type="EMBL" id="GBRH01264668">
    <property type="protein sequence ID" value="JAD33227.1"/>
    <property type="molecule type" value="Transcribed_RNA"/>
</dbReference>
<reference evidence="2" key="1">
    <citation type="submission" date="2014-09" db="EMBL/GenBank/DDBJ databases">
        <authorList>
            <person name="Magalhaes I.L.F."/>
            <person name="Oliveira U."/>
            <person name="Santos F.R."/>
            <person name="Vidigal T.H.D.A."/>
            <person name="Brescovit A.D."/>
            <person name="Santos A.J."/>
        </authorList>
    </citation>
    <scope>NUCLEOTIDE SEQUENCE</scope>
    <source>
        <tissue evidence="2">Shoot tissue taken approximately 20 cm above the soil surface</tissue>
    </source>
</reference>
<evidence type="ECO:0000256" key="1">
    <source>
        <dbReference type="SAM" id="MobiDB-lite"/>
    </source>
</evidence>